<name>A0A0A9Q7S6_ARUDO</name>
<dbReference type="EMBL" id="GBRH01272070">
    <property type="protein sequence ID" value="JAD25825.1"/>
    <property type="molecule type" value="Transcribed_RNA"/>
</dbReference>
<evidence type="ECO:0000313" key="1">
    <source>
        <dbReference type="EMBL" id="JAD25825.1"/>
    </source>
</evidence>
<reference evidence="1" key="2">
    <citation type="journal article" date="2015" name="Data Brief">
        <title>Shoot transcriptome of the giant reed, Arundo donax.</title>
        <authorList>
            <person name="Barrero R.A."/>
            <person name="Guerrero F.D."/>
            <person name="Moolhuijzen P."/>
            <person name="Goolsby J.A."/>
            <person name="Tidwell J."/>
            <person name="Bellgard S.E."/>
            <person name="Bellgard M.I."/>
        </authorList>
    </citation>
    <scope>NUCLEOTIDE SEQUENCE</scope>
    <source>
        <tissue evidence="1">Shoot tissue taken approximately 20 cm above the soil surface</tissue>
    </source>
</reference>
<dbReference type="AlphaFoldDB" id="A0A0A9Q7S6"/>
<sequence>MTLTKFKKYAYISYKQCSVSISTRSVGYREFHINLKVSLFSS</sequence>
<accession>A0A0A9Q7S6</accession>
<proteinExistence type="predicted"/>
<protein>
    <submittedName>
        <fullName evidence="1">Uncharacterized protein</fullName>
    </submittedName>
</protein>
<organism evidence="1">
    <name type="scientific">Arundo donax</name>
    <name type="common">Giant reed</name>
    <name type="synonym">Donax arundinaceus</name>
    <dbReference type="NCBI Taxonomy" id="35708"/>
    <lineage>
        <taxon>Eukaryota</taxon>
        <taxon>Viridiplantae</taxon>
        <taxon>Streptophyta</taxon>
        <taxon>Embryophyta</taxon>
        <taxon>Tracheophyta</taxon>
        <taxon>Spermatophyta</taxon>
        <taxon>Magnoliopsida</taxon>
        <taxon>Liliopsida</taxon>
        <taxon>Poales</taxon>
        <taxon>Poaceae</taxon>
        <taxon>PACMAD clade</taxon>
        <taxon>Arundinoideae</taxon>
        <taxon>Arundineae</taxon>
        <taxon>Arundo</taxon>
    </lineage>
</organism>
<reference evidence="1" key="1">
    <citation type="submission" date="2014-09" db="EMBL/GenBank/DDBJ databases">
        <authorList>
            <person name="Magalhaes I.L.F."/>
            <person name="Oliveira U."/>
            <person name="Santos F.R."/>
            <person name="Vidigal T.H.D.A."/>
            <person name="Brescovit A.D."/>
            <person name="Santos A.J."/>
        </authorList>
    </citation>
    <scope>NUCLEOTIDE SEQUENCE</scope>
    <source>
        <tissue evidence="1">Shoot tissue taken approximately 20 cm above the soil surface</tissue>
    </source>
</reference>